<proteinExistence type="inferred from homology"/>
<evidence type="ECO:0000313" key="7">
    <source>
        <dbReference type="EMBL" id="CCX07844.1"/>
    </source>
</evidence>
<dbReference type="Pfam" id="PF01103">
    <property type="entry name" value="Omp85"/>
    <property type="match status" value="1"/>
</dbReference>
<evidence type="ECO:0000259" key="6">
    <source>
        <dbReference type="Pfam" id="PF01103"/>
    </source>
</evidence>
<evidence type="ECO:0000313" key="8">
    <source>
        <dbReference type="Proteomes" id="UP000018144"/>
    </source>
</evidence>
<dbReference type="GO" id="GO:0005741">
    <property type="term" value="C:mitochondrial outer membrane"/>
    <property type="evidence" value="ECO:0007669"/>
    <property type="project" value="UniProtKB-SubCell"/>
</dbReference>
<dbReference type="InterPro" id="IPR000184">
    <property type="entry name" value="Bac_surfAg_D15"/>
</dbReference>
<dbReference type="OrthoDB" id="1724197at2759"/>
<evidence type="ECO:0000256" key="1">
    <source>
        <dbReference type="ARBA" id="ARBA00004374"/>
    </source>
</evidence>
<name>U4L016_PYROM</name>
<keyword evidence="3" id="KW-1134">Transmembrane beta strand</keyword>
<dbReference type="Proteomes" id="UP000018144">
    <property type="component" value="Unassembled WGS sequence"/>
</dbReference>
<dbReference type="InterPro" id="IPR039910">
    <property type="entry name" value="D15-like"/>
</dbReference>
<feature type="domain" description="Bacterial surface antigen (D15)" evidence="6">
    <location>
        <begin position="166"/>
        <end position="506"/>
    </location>
</feature>
<dbReference type="STRING" id="1076935.U4L016"/>
<protein>
    <submittedName>
        <fullName evidence="7">Similar to SAM50-like protein SpAC17C9.06 acc. no. Q10478</fullName>
    </submittedName>
</protein>
<keyword evidence="8" id="KW-1185">Reference proteome</keyword>
<dbReference type="GO" id="GO:0045040">
    <property type="term" value="P:protein insertion into mitochondrial outer membrane"/>
    <property type="evidence" value="ECO:0007669"/>
    <property type="project" value="TreeGrafter"/>
</dbReference>
<evidence type="ECO:0000256" key="4">
    <source>
        <dbReference type="ARBA" id="ARBA00022692"/>
    </source>
</evidence>
<dbReference type="eggNOG" id="KOG2602">
    <property type="taxonomic scope" value="Eukaryota"/>
</dbReference>
<reference evidence="7 8" key="1">
    <citation type="journal article" date="2013" name="PLoS Genet.">
        <title>The genome and development-dependent transcriptomes of Pyronema confluens: a window into fungal evolution.</title>
        <authorList>
            <person name="Traeger S."/>
            <person name="Altegoer F."/>
            <person name="Freitag M."/>
            <person name="Gabaldon T."/>
            <person name="Kempken F."/>
            <person name="Kumar A."/>
            <person name="Marcet-Houben M."/>
            <person name="Poggeler S."/>
            <person name="Stajich J.E."/>
            <person name="Nowrousian M."/>
        </authorList>
    </citation>
    <scope>NUCLEOTIDE SEQUENCE [LARGE SCALE GENOMIC DNA]</scope>
    <source>
        <strain evidence="8">CBS 100304</strain>
        <tissue evidence="7">Vegetative mycelium</tissue>
    </source>
</reference>
<sequence>MASTLRNDEDVFDRLASAIDPVVTSEREKAVQERVRAQYEKAQKRLSELIDSNSTLPVTISDIRIHGIKKTREGFLQSVFKEALSAEKQADYTLKTALEALQKTTDKLHRFGIFHPTINMYLDRGDAPGVISADLSVSERGRLMLNTGTEIGNAEGGGYLNGTIRNVFGGAETLYASASSATSTADIGSRARSAYEVTFATPLFANPDTVADIGAFSSTRSNHHVSSHEEASKGVKAGLKFLSKCGNHELNYNGVWRQVTNLSADASTSVRADAGDSVKSSITHTFTRDYRDSTLLPTSGYLLKNSTEIAGFGPLGGDVAFVKNEAEVQHAIQLNHGMSFTAGLRAGVMCPLPLGFGENQQAPKASRINDRFFLGGATDIRGFRENGLGPRDGNDSVGGDLYVAGGASMFIPLPRLGAQSPFRFQAFVNGGRLVGMQSTGEKGDVKTSLLDAVREIGIGYPSMAAGVGLVYAHPVARFELNFALPVVKREEEKGRKGLQFGVGINFL</sequence>
<accession>U4L016</accession>
<keyword evidence="4" id="KW-0812">Transmembrane</keyword>
<evidence type="ECO:0000256" key="5">
    <source>
        <dbReference type="ARBA" id="ARBA00023136"/>
    </source>
</evidence>
<comment type="similarity">
    <text evidence="2">Belongs to the SAM50/omp85 family.</text>
</comment>
<evidence type="ECO:0000256" key="3">
    <source>
        <dbReference type="ARBA" id="ARBA00022452"/>
    </source>
</evidence>
<dbReference type="EMBL" id="HF935378">
    <property type="protein sequence ID" value="CCX07844.1"/>
    <property type="molecule type" value="Genomic_DNA"/>
</dbReference>
<dbReference type="Gene3D" id="2.40.160.50">
    <property type="entry name" value="membrane protein fhac: a member of the omp85/tpsb transporter family"/>
    <property type="match status" value="1"/>
</dbReference>
<keyword evidence="5" id="KW-0472">Membrane</keyword>
<dbReference type="PANTHER" id="PTHR12815:SF18">
    <property type="entry name" value="SORTING AND ASSEMBLY MACHINERY COMPONENT 50 HOMOLOG"/>
    <property type="match status" value="1"/>
</dbReference>
<comment type="subcellular location">
    <subcellularLocation>
        <location evidence="1">Mitochondrion outer membrane</location>
        <topology evidence="1">Multi-pass membrane protein</topology>
    </subcellularLocation>
</comment>
<evidence type="ECO:0000256" key="2">
    <source>
        <dbReference type="ARBA" id="ARBA00010913"/>
    </source>
</evidence>
<dbReference type="AlphaFoldDB" id="U4L016"/>
<dbReference type="PANTHER" id="PTHR12815">
    <property type="entry name" value="SORTING AND ASSEMBLY MACHINERY SAMM50 PROTEIN FAMILY MEMBER"/>
    <property type="match status" value="1"/>
</dbReference>
<gene>
    <name evidence="7" type="ORF">PCON_07433</name>
</gene>
<dbReference type="OMA" id="SGIWRQI"/>
<organism evidence="7 8">
    <name type="scientific">Pyronema omphalodes (strain CBS 100304)</name>
    <name type="common">Pyronema confluens</name>
    <dbReference type="NCBI Taxonomy" id="1076935"/>
    <lineage>
        <taxon>Eukaryota</taxon>
        <taxon>Fungi</taxon>
        <taxon>Dikarya</taxon>
        <taxon>Ascomycota</taxon>
        <taxon>Pezizomycotina</taxon>
        <taxon>Pezizomycetes</taxon>
        <taxon>Pezizales</taxon>
        <taxon>Pyronemataceae</taxon>
        <taxon>Pyronema</taxon>
    </lineage>
</organism>